<reference evidence="2 3" key="1">
    <citation type="journal article" date="2018" name="Biotechnol. Adv.">
        <title>Improved genomic resources and new bioinformatic workflow for the carcinogenic parasite Clonorchis sinensis: Biotechnological implications.</title>
        <authorList>
            <person name="Wang D."/>
            <person name="Korhonen P.K."/>
            <person name="Gasser R.B."/>
            <person name="Young N.D."/>
        </authorList>
    </citation>
    <scope>NUCLEOTIDE SEQUENCE [LARGE SCALE GENOMIC DNA]</scope>
    <source>
        <strain evidence="2">Cs-k2</strain>
    </source>
</reference>
<comment type="caution">
    <text evidence="2">The sequence shown here is derived from an EMBL/GenBank/DDBJ whole genome shotgun (WGS) entry which is preliminary data.</text>
</comment>
<feature type="chain" id="PRO_5035871665" evidence="1">
    <location>
        <begin position="24"/>
        <end position="341"/>
    </location>
</feature>
<evidence type="ECO:0000313" key="2">
    <source>
        <dbReference type="EMBL" id="KAG5447160.1"/>
    </source>
</evidence>
<keyword evidence="3" id="KW-1185">Reference proteome</keyword>
<organism evidence="2 3">
    <name type="scientific">Clonorchis sinensis</name>
    <name type="common">Chinese liver fluke</name>
    <dbReference type="NCBI Taxonomy" id="79923"/>
    <lineage>
        <taxon>Eukaryota</taxon>
        <taxon>Metazoa</taxon>
        <taxon>Spiralia</taxon>
        <taxon>Lophotrochozoa</taxon>
        <taxon>Platyhelminthes</taxon>
        <taxon>Trematoda</taxon>
        <taxon>Digenea</taxon>
        <taxon>Opisthorchiida</taxon>
        <taxon>Opisthorchiata</taxon>
        <taxon>Opisthorchiidae</taxon>
        <taxon>Clonorchis</taxon>
    </lineage>
</organism>
<accession>A0A8T1MDE3</accession>
<evidence type="ECO:0000256" key="1">
    <source>
        <dbReference type="SAM" id="SignalP"/>
    </source>
</evidence>
<dbReference type="EMBL" id="NIRI02000042">
    <property type="protein sequence ID" value="KAG5447160.1"/>
    <property type="molecule type" value="Genomic_DNA"/>
</dbReference>
<keyword evidence="1" id="KW-0732">Signal</keyword>
<dbReference type="OrthoDB" id="10396710at2759"/>
<gene>
    <name evidence="2" type="ORF">CSKR_106400</name>
</gene>
<proteinExistence type="predicted"/>
<sequence>MVMPCSILFGLYFASLLEDIAEAKLPPRPTLCSQDILKRTTRCREAESRSLLQLLPTDPNTLVLGIFLGHLLRICNAAERLTNCNYIFKITGCQVPREWNSHEVDEPIKLLAELCQDPQIFEKYTELTNCVSYRTRYINQCYGRLFPVDKRHARINCGTSRLIARCVEQQINSQCTASHILALANSLVVIGLGSQVGRCNPARRNVDSLNRRADERNGAIHTKYKIVFREIRSLDIPPKFNGEALDVVNHPGIFFNYEFSMAKVKYRLSKARTCGGTDSCGVRESRQTHALIRQCVAKHVQKQLWKTPFRVCRFQLLLLFVIMLFENKRQWQLHDQLRYMS</sequence>
<dbReference type="Proteomes" id="UP000286415">
    <property type="component" value="Unassembled WGS sequence"/>
</dbReference>
<evidence type="ECO:0000313" key="3">
    <source>
        <dbReference type="Proteomes" id="UP000286415"/>
    </source>
</evidence>
<feature type="signal peptide" evidence="1">
    <location>
        <begin position="1"/>
        <end position="23"/>
    </location>
</feature>
<protein>
    <submittedName>
        <fullName evidence="2">Uncharacterized protein</fullName>
    </submittedName>
</protein>
<name>A0A8T1MDE3_CLOSI</name>
<reference evidence="2 3" key="2">
    <citation type="journal article" date="2021" name="Genomics">
        <title>High-quality reference genome for Clonorchis sinensis.</title>
        <authorList>
            <person name="Young N.D."/>
            <person name="Stroehlein A.J."/>
            <person name="Kinkar L."/>
            <person name="Wang T."/>
            <person name="Sohn W.M."/>
            <person name="Chang B.C.H."/>
            <person name="Kaur P."/>
            <person name="Weisz D."/>
            <person name="Dudchenko O."/>
            <person name="Aiden E.L."/>
            <person name="Korhonen P.K."/>
            <person name="Gasser R.B."/>
        </authorList>
    </citation>
    <scope>NUCLEOTIDE SEQUENCE [LARGE SCALE GENOMIC DNA]</scope>
    <source>
        <strain evidence="2">Cs-k2</strain>
    </source>
</reference>
<dbReference type="AlphaFoldDB" id="A0A8T1MDE3"/>